<dbReference type="EMBL" id="AOLN01000018">
    <property type="protein sequence ID" value="ELZ91931.1"/>
    <property type="molecule type" value="Genomic_DNA"/>
</dbReference>
<comment type="caution">
    <text evidence="2">The sequence shown here is derived from an EMBL/GenBank/DDBJ whole genome shotgun (WGS) entry which is preliminary data.</text>
</comment>
<reference evidence="2 3" key="1">
    <citation type="journal article" date="2014" name="PLoS Genet.">
        <title>Phylogenetically driven sequencing of extremely halophilic archaea reveals strategies for static and dynamic osmo-response.</title>
        <authorList>
            <person name="Becker E.A."/>
            <person name="Seitzer P.M."/>
            <person name="Tritt A."/>
            <person name="Larsen D."/>
            <person name="Krusor M."/>
            <person name="Yao A.I."/>
            <person name="Wu D."/>
            <person name="Madern D."/>
            <person name="Eisen J.A."/>
            <person name="Darling A.E."/>
            <person name="Facciotti M.T."/>
        </authorList>
    </citation>
    <scope>NUCLEOTIDE SEQUENCE [LARGE SCALE GENOMIC DNA]</scope>
    <source>
        <strain evidence="2 3">ATCC BAA-1512</strain>
    </source>
</reference>
<protein>
    <submittedName>
        <fullName evidence="2">Uncharacterized protein</fullName>
    </submittedName>
</protein>
<feature type="transmembrane region" description="Helical" evidence="1">
    <location>
        <begin position="20"/>
        <end position="45"/>
    </location>
</feature>
<name>M0I589_9EURY</name>
<accession>M0I589</accession>
<evidence type="ECO:0000313" key="3">
    <source>
        <dbReference type="Proteomes" id="UP000011550"/>
    </source>
</evidence>
<keyword evidence="1" id="KW-0472">Membrane</keyword>
<dbReference type="Pfam" id="PF23960">
    <property type="entry name" value="DUF7289"/>
    <property type="match status" value="1"/>
</dbReference>
<evidence type="ECO:0000256" key="1">
    <source>
        <dbReference type="SAM" id="Phobius"/>
    </source>
</evidence>
<dbReference type="InterPro" id="IPR055713">
    <property type="entry name" value="DUF7289"/>
</dbReference>
<keyword evidence="3" id="KW-1185">Reference proteome</keyword>
<dbReference type="OrthoDB" id="282668at2157"/>
<sequence length="248" mass="25282">MRRPTAASNAADRTRAQSNIVGVALLLGIGVVAIGLLTASVGTLVDAQVATADADAAVEGLTELRDGVFAGSNETYSLRVTDGDLSRVDRTVRVISDAGVNRTFGADGYVADLGGQRVAFVGGAVVRGQGESATLATPVPLSLAGDVAFLTLPTVTADSADGVGLGTGAALRTRTNRSVLDLPSDGYTVAIETETPGAWERAFERRGFDPSRVDYDGDDVESVAVAVPGGDQTLTLARYNVTVVVAGG</sequence>
<dbReference type="STRING" id="662479.C440_16504"/>
<dbReference type="Proteomes" id="UP000011550">
    <property type="component" value="Unassembled WGS sequence"/>
</dbReference>
<keyword evidence="1" id="KW-1133">Transmembrane helix</keyword>
<keyword evidence="1" id="KW-0812">Transmembrane</keyword>
<proteinExistence type="predicted"/>
<evidence type="ECO:0000313" key="2">
    <source>
        <dbReference type="EMBL" id="ELZ91931.1"/>
    </source>
</evidence>
<gene>
    <name evidence="2" type="ORF">C440_16504</name>
</gene>
<dbReference type="AlphaFoldDB" id="M0I589"/>
<dbReference type="RefSeq" id="WP_008321766.1">
    <property type="nucleotide sequence ID" value="NZ_AOLN01000018.1"/>
</dbReference>
<dbReference type="PATRIC" id="fig|662479.7.peg.3354"/>
<organism evidence="2 3">
    <name type="scientific">Haloferax mucosum ATCC BAA-1512</name>
    <dbReference type="NCBI Taxonomy" id="662479"/>
    <lineage>
        <taxon>Archaea</taxon>
        <taxon>Methanobacteriati</taxon>
        <taxon>Methanobacteriota</taxon>
        <taxon>Stenosarchaea group</taxon>
        <taxon>Halobacteria</taxon>
        <taxon>Halobacteriales</taxon>
        <taxon>Haloferacaceae</taxon>
        <taxon>Haloferax</taxon>
    </lineage>
</organism>